<evidence type="ECO:0000256" key="1">
    <source>
        <dbReference type="SAM" id="Phobius"/>
    </source>
</evidence>
<name>A0ABT7S693_9CELL</name>
<evidence type="ECO:0000256" key="2">
    <source>
        <dbReference type="SAM" id="SignalP"/>
    </source>
</evidence>
<protein>
    <recommendedName>
        <fullName evidence="5">LPXTG cell wall anchor domain-containing protein</fullName>
    </recommendedName>
</protein>
<feature type="transmembrane region" description="Helical" evidence="1">
    <location>
        <begin position="153"/>
        <end position="170"/>
    </location>
</feature>
<accession>A0ABT7S693</accession>
<keyword evidence="2" id="KW-0732">Signal</keyword>
<evidence type="ECO:0008006" key="5">
    <source>
        <dbReference type="Google" id="ProtNLM"/>
    </source>
</evidence>
<gene>
    <name evidence="3" type="ORF">QRT05_04055</name>
</gene>
<keyword evidence="4" id="KW-1185">Reference proteome</keyword>
<keyword evidence="1" id="KW-0812">Transmembrane</keyword>
<dbReference type="Proteomes" id="UP001321453">
    <property type="component" value="Unassembled WGS sequence"/>
</dbReference>
<proteinExistence type="predicted"/>
<feature type="chain" id="PRO_5047061022" description="LPXTG cell wall anchor domain-containing protein" evidence="2">
    <location>
        <begin position="29"/>
        <end position="183"/>
    </location>
</feature>
<organism evidence="3 4">
    <name type="scientific">Cellulomonas edaphi</name>
    <dbReference type="NCBI Taxonomy" id="3053468"/>
    <lineage>
        <taxon>Bacteria</taxon>
        <taxon>Bacillati</taxon>
        <taxon>Actinomycetota</taxon>
        <taxon>Actinomycetes</taxon>
        <taxon>Micrococcales</taxon>
        <taxon>Cellulomonadaceae</taxon>
        <taxon>Cellulomonas</taxon>
    </lineage>
</organism>
<evidence type="ECO:0000313" key="4">
    <source>
        <dbReference type="Proteomes" id="UP001321453"/>
    </source>
</evidence>
<sequence>MTTNPRRFPALSAALAAALALGCVVLGASGSDALPQDVPLHVDFTELHAGAHAEKSWPVSLDYQAEVTSIVVDPVASGGLLWTATLCPTSGADCVDLAALRTGDLLDAGTYQLRVGVTVKQIDPNTSQEFEGRLRVREADAGLAFTGGSTTPLLLGALASGVVGVVLLLVGRRRRQDDADGQP</sequence>
<keyword evidence="1" id="KW-0472">Membrane</keyword>
<reference evidence="3 4" key="1">
    <citation type="submission" date="2023-06" db="EMBL/GenBank/DDBJ databases">
        <title>Cellulomonas sp. MW9 Whole genome sequence.</title>
        <authorList>
            <person name="Park S."/>
        </authorList>
    </citation>
    <scope>NUCLEOTIDE SEQUENCE [LARGE SCALE GENOMIC DNA]</scope>
    <source>
        <strain evidence="3 4">MW9</strain>
    </source>
</reference>
<comment type="caution">
    <text evidence="3">The sequence shown here is derived from an EMBL/GenBank/DDBJ whole genome shotgun (WGS) entry which is preliminary data.</text>
</comment>
<dbReference type="RefSeq" id="WP_289445500.1">
    <property type="nucleotide sequence ID" value="NZ_JAUCGR010000001.1"/>
</dbReference>
<dbReference type="PROSITE" id="PS51257">
    <property type="entry name" value="PROKAR_LIPOPROTEIN"/>
    <property type="match status" value="1"/>
</dbReference>
<feature type="signal peptide" evidence="2">
    <location>
        <begin position="1"/>
        <end position="28"/>
    </location>
</feature>
<keyword evidence="1" id="KW-1133">Transmembrane helix</keyword>
<evidence type="ECO:0000313" key="3">
    <source>
        <dbReference type="EMBL" id="MDM7830494.1"/>
    </source>
</evidence>
<dbReference type="EMBL" id="JAUCGR010000001">
    <property type="protein sequence ID" value="MDM7830494.1"/>
    <property type="molecule type" value="Genomic_DNA"/>
</dbReference>